<dbReference type="OrthoDB" id="284782at2759"/>
<feature type="binding site" evidence="3">
    <location>
        <position position="291"/>
    </location>
    <ligand>
        <name>a divalent metal cation</name>
        <dbReference type="ChEBI" id="CHEBI:60240"/>
        <label>1</label>
    </ligand>
</feature>
<protein>
    <recommendedName>
        <fullName evidence="2">NIF3-like protein 1</fullName>
    </recommendedName>
</protein>
<evidence type="ECO:0000313" key="5">
    <source>
        <dbReference type="Proteomes" id="UP000440578"/>
    </source>
</evidence>
<dbReference type="PANTHER" id="PTHR13799:SF13">
    <property type="entry name" value="NIF3-LIKE PROTEIN 1"/>
    <property type="match status" value="1"/>
</dbReference>
<comment type="caution">
    <text evidence="4">The sequence shown here is derived from an EMBL/GenBank/DDBJ whole genome shotgun (WGS) entry which is preliminary data.</text>
</comment>
<comment type="similarity">
    <text evidence="1">Belongs to the GTP cyclohydrolase I type 2/NIF3 family.</text>
</comment>
<dbReference type="Proteomes" id="UP000440578">
    <property type="component" value="Unassembled WGS sequence"/>
</dbReference>
<dbReference type="GO" id="GO:0046872">
    <property type="term" value="F:metal ion binding"/>
    <property type="evidence" value="ECO:0007669"/>
    <property type="project" value="UniProtKB-KW"/>
</dbReference>
<dbReference type="InterPro" id="IPR036069">
    <property type="entry name" value="DUF34/NIF3_sf"/>
</dbReference>
<dbReference type="NCBIfam" id="TIGR00486">
    <property type="entry name" value="YbgI_SA1388"/>
    <property type="match status" value="1"/>
</dbReference>
<gene>
    <name evidence="4" type="primary">NIF3L1</name>
    <name evidence="4" type="ORF">FJT64_018127</name>
</gene>
<evidence type="ECO:0000256" key="3">
    <source>
        <dbReference type="PIRSR" id="PIRSR602678-1"/>
    </source>
</evidence>
<evidence type="ECO:0000256" key="2">
    <source>
        <dbReference type="ARBA" id="ARBA00019069"/>
    </source>
</evidence>
<keyword evidence="3" id="KW-0479">Metal-binding</keyword>
<sequence>MTRMLLTNDLTEDVMAEAVQRKVDLILSYHPPIFRPLKRLAFSKSWKERIAVTCVENRIAVYSPHTCYDALDGGVNDWLCEAFGPARVTPLTPSLAPEPSVQLAVALPAGPQRQLDWVDDLHELCRQLPGASVEARYQDVVLDVRTLGSPLTSGPQPRLQLVVSTPRRHLATLAAFLGSAGLTSAATRLTTAEQLPEPSRGSGRLAELENKLSLSEAVQAIKKHLKLQHVRLAEAVGKPKDSPVRTVAVCAGSGGSVLAGQQADLLLTGEMSHHEVLDATHAGSHVVLCEHSNTERGFLARLAGRLEALLAEQVELVTSEADRDPLTVV</sequence>
<organism evidence="4 5">
    <name type="scientific">Amphibalanus amphitrite</name>
    <name type="common">Striped barnacle</name>
    <name type="synonym">Balanus amphitrite</name>
    <dbReference type="NCBI Taxonomy" id="1232801"/>
    <lineage>
        <taxon>Eukaryota</taxon>
        <taxon>Metazoa</taxon>
        <taxon>Ecdysozoa</taxon>
        <taxon>Arthropoda</taxon>
        <taxon>Crustacea</taxon>
        <taxon>Multicrustacea</taxon>
        <taxon>Cirripedia</taxon>
        <taxon>Thoracica</taxon>
        <taxon>Thoracicalcarea</taxon>
        <taxon>Balanomorpha</taxon>
        <taxon>Balanoidea</taxon>
        <taxon>Balanidae</taxon>
        <taxon>Amphibalaninae</taxon>
        <taxon>Amphibalanus</taxon>
    </lineage>
</organism>
<proteinExistence type="inferred from homology"/>
<dbReference type="AlphaFoldDB" id="A0A6A4X4W3"/>
<evidence type="ECO:0000313" key="4">
    <source>
        <dbReference type="EMBL" id="KAF0311024.1"/>
    </source>
</evidence>
<dbReference type="InterPro" id="IPR017221">
    <property type="entry name" value="DUF34/NIF3_bac"/>
</dbReference>
<dbReference type="SUPFAM" id="SSF102705">
    <property type="entry name" value="NIF3 (NGG1p interacting factor 3)-like"/>
    <property type="match status" value="1"/>
</dbReference>
<feature type="binding site" evidence="3">
    <location>
        <position position="295"/>
    </location>
    <ligand>
        <name>a divalent metal cation</name>
        <dbReference type="ChEBI" id="CHEBI:60240"/>
        <label>1</label>
    </ligand>
</feature>
<dbReference type="Pfam" id="PF01784">
    <property type="entry name" value="DUF34_NIF3"/>
    <property type="match status" value="1"/>
</dbReference>
<reference evidence="4 5" key="1">
    <citation type="submission" date="2019-07" db="EMBL/GenBank/DDBJ databases">
        <title>Draft genome assembly of a fouling barnacle, Amphibalanus amphitrite (Darwin, 1854): The first reference genome for Thecostraca.</title>
        <authorList>
            <person name="Kim W."/>
        </authorList>
    </citation>
    <scope>NUCLEOTIDE SEQUENCE [LARGE SCALE GENOMIC DNA]</scope>
    <source>
        <strain evidence="4">SNU_AA5</strain>
        <tissue evidence="4">Soma without cirri and trophi</tissue>
    </source>
</reference>
<dbReference type="FunFam" id="3.40.1390.30:FF:000001">
    <property type="entry name" value="GTP cyclohydrolase 1 type 2"/>
    <property type="match status" value="1"/>
</dbReference>
<dbReference type="PANTHER" id="PTHR13799">
    <property type="entry name" value="NGG1 INTERACTING FACTOR 3"/>
    <property type="match status" value="1"/>
</dbReference>
<dbReference type="InterPro" id="IPR002678">
    <property type="entry name" value="DUF34/NIF3"/>
</dbReference>
<keyword evidence="5" id="KW-1185">Reference proteome</keyword>
<accession>A0A6A4X4W3</accession>
<dbReference type="EMBL" id="VIIS01000272">
    <property type="protein sequence ID" value="KAF0311024.1"/>
    <property type="molecule type" value="Genomic_DNA"/>
</dbReference>
<dbReference type="PIRSF" id="PIRSF037489">
    <property type="entry name" value="UCP037489_NIF3_YqfO"/>
    <property type="match status" value="1"/>
</dbReference>
<evidence type="ECO:0000256" key="1">
    <source>
        <dbReference type="ARBA" id="ARBA00006964"/>
    </source>
</evidence>
<feature type="binding site" evidence="3">
    <location>
        <position position="69"/>
    </location>
    <ligand>
        <name>a divalent metal cation</name>
        <dbReference type="ChEBI" id="CHEBI:60240"/>
        <label>1</label>
    </ligand>
</feature>
<dbReference type="Gene3D" id="3.40.1390.30">
    <property type="entry name" value="NIF3 (NGG1p interacting factor 3)-like"/>
    <property type="match status" value="2"/>
</dbReference>
<name>A0A6A4X4W3_AMPAM</name>
<dbReference type="GO" id="GO:0005739">
    <property type="term" value="C:mitochondrion"/>
    <property type="evidence" value="ECO:0007669"/>
    <property type="project" value="TreeGrafter"/>
</dbReference>
<feature type="binding site" evidence="3">
    <location>
        <position position="30"/>
    </location>
    <ligand>
        <name>a divalent metal cation</name>
        <dbReference type="ChEBI" id="CHEBI:60240"/>
        <label>1</label>
    </ligand>
</feature>